<name>A0A3L7ALE4_9HYPH</name>
<accession>A0A3L7ALE4</accession>
<sequence>MADTGASITEDNIHRLVHGFYDEVRADALLGPVFGREIAPEAWPVHLAKMCDFWSSVLLRTARYDGRPLPPHLRMPDLSDTHFARWLTLFRATADAVFAPADANRVIALAERIGTSFRLSIALHRGEDTMKVGPLPRG</sequence>
<dbReference type="OrthoDB" id="25954at2"/>
<evidence type="ECO:0000313" key="1">
    <source>
        <dbReference type="EMBL" id="RLP81259.1"/>
    </source>
</evidence>
<dbReference type="EMBL" id="RCTF01000002">
    <property type="protein sequence ID" value="RLP81259.1"/>
    <property type="molecule type" value="Genomic_DNA"/>
</dbReference>
<keyword evidence="2" id="KW-1185">Reference proteome</keyword>
<evidence type="ECO:0000313" key="2">
    <source>
        <dbReference type="Proteomes" id="UP000269692"/>
    </source>
</evidence>
<dbReference type="CDD" id="cd08916">
    <property type="entry name" value="TrHb3_P"/>
    <property type="match status" value="1"/>
</dbReference>
<dbReference type="AlphaFoldDB" id="A0A3L7ALE4"/>
<reference evidence="1 2" key="1">
    <citation type="submission" date="2018-10" db="EMBL/GenBank/DDBJ databases">
        <title>Xanthobacter tagetidis genome sequencing and assembly.</title>
        <authorList>
            <person name="Maclea K.S."/>
            <person name="Goen A.E."/>
            <person name="Fatima S.A."/>
        </authorList>
    </citation>
    <scope>NUCLEOTIDE SEQUENCE [LARGE SCALE GENOMIC DNA]</scope>
    <source>
        <strain evidence="1 2">ATCC 700314</strain>
    </source>
</reference>
<comment type="caution">
    <text evidence="1">The sequence shown here is derived from an EMBL/GenBank/DDBJ whole genome shotgun (WGS) entry which is preliminary data.</text>
</comment>
<dbReference type="GO" id="GO:0019825">
    <property type="term" value="F:oxygen binding"/>
    <property type="evidence" value="ECO:0007669"/>
    <property type="project" value="InterPro"/>
</dbReference>
<organism evidence="1 2">
    <name type="scientific">Xanthobacter tagetidis</name>
    <dbReference type="NCBI Taxonomy" id="60216"/>
    <lineage>
        <taxon>Bacteria</taxon>
        <taxon>Pseudomonadati</taxon>
        <taxon>Pseudomonadota</taxon>
        <taxon>Alphaproteobacteria</taxon>
        <taxon>Hyphomicrobiales</taxon>
        <taxon>Xanthobacteraceae</taxon>
        <taxon>Xanthobacter</taxon>
    </lineage>
</organism>
<gene>
    <name evidence="1" type="ORF">D9R14_04055</name>
</gene>
<dbReference type="InterPro" id="IPR012292">
    <property type="entry name" value="Globin/Proto"/>
</dbReference>
<protein>
    <submittedName>
        <fullName evidence="1">Group III truncated hemoglobin</fullName>
    </submittedName>
</protein>
<dbReference type="Proteomes" id="UP000269692">
    <property type="component" value="Unassembled WGS sequence"/>
</dbReference>
<dbReference type="InterPro" id="IPR009050">
    <property type="entry name" value="Globin-like_sf"/>
</dbReference>
<proteinExistence type="predicted"/>
<dbReference type="Gene3D" id="1.10.490.10">
    <property type="entry name" value="Globins"/>
    <property type="match status" value="1"/>
</dbReference>
<dbReference type="GO" id="GO:0020037">
    <property type="term" value="F:heme binding"/>
    <property type="evidence" value="ECO:0007669"/>
    <property type="project" value="InterPro"/>
</dbReference>
<dbReference type="SUPFAM" id="SSF46458">
    <property type="entry name" value="Globin-like"/>
    <property type="match status" value="1"/>
</dbReference>